<dbReference type="EMBL" id="FRAR01000018">
    <property type="protein sequence ID" value="SHK61993.1"/>
    <property type="molecule type" value="Genomic_DNA"/>
</dbReference>
<protein>
    <submittedName>
        <fullName evidence="1">Uncharacterized protein</fullName>
    </submittedName>
</protein>
<evidence type="ECO:0000313" key="2">
    <source>
        <dbReference type="Proteomes" id="UP000183997"/>
    </source>
</evidence>
<dbReference type="OrthoDB" id="1785681at2"/>
<name>A0A1M6TYN2_9FIRM</name>
<proteinExistence type="predicted"/>
<dbReference type="AlphaFoldDB" id="A0A1M6TYN2"/>
<organism evidence="1 2">
    <name type="scientific">Desulforamulus aeronauticus DSM 10349</name>
    <dbReference type="NCBI Taxonomy" id="1121421"/>
    <lineage>
        <taxon>Bacteria</taxon>
        <taxon>Bacillati</taxon>
        <taxon>Bacillota</taxon>
        <taxon>Clostridia</taxon>
        <taxon>Eubacteriales</taxon>
        <taxon>Peptococcaceae</taxon>
        <taxon>Desulforamulus</taxon>
    </lineage>
</organism>
<sequence length="129" mass="14508">MSRKSREQENLNTLKYSAKQYDCDPWNNNRGDCDDRLPACCFDPALIQNVIDCIGELKEQIACCEAYLFNIGRAVFSPTFGLSEIKSEVSFIETTISDIRTEVTSTTYGLQEIKSEVSAILGMMMGRSK</sequence>
<dbReference type="RefSeq" id="WP_072914859.1">
    <property type="nucleotide sequence ID" value="NZ_FRAR01000018.1"/>
</dbReference>
<evidence type="ECO:0000313" key="1">
    <source>
        <dbReference type="EMBL" id="SHK61993.1"/>
    </source>
</evidence>
<gene>
    <name evidence="1" type="ORF">SAMN02745123_02509</name>
</gene>
<accession>A0A1M6TYN2</accession>
<keyword evidence="2" id="KW-1185">Reference proteome</keyword>
<dbReference type="Proteomes" id="UP000183997">
    <property type="component" value="Unassembled WGS sequence"/>
</dbReference>
<reference evidence="2" key="1">
    <citation type="submission" date="2016-11" db="EMBL/GenBank/DDBJ databases">
        <authorList>
            <person name="Varghese N."/>
            <person name="Submissions S."/>
        </authorList>
    </citation>
    <scope>NUCLEOTIDE SEQUENCE [LARGE SCALE GENOMIC DNA]</scope>
    <source>
        <strain evidence="2">DSM 10349</strain>
    </source>
</reference>
<dbReference type="STRING" id="1121421.SAMN02745123_02509"/>